<dbReference type="EC" id="2.1.1.-" evidence="5"/>
<evidence type="ECO:0000313" key="5">
    <source>
        <dbReference type="EMBL" id="MEW9502644.1"/>
    </source>
</evidence>
<comment type="caution">
    <text evidence="5">The sequence shown here is derived from an EMBL/GenBank/DDBJ whole genome shotgun (WGS) entry which is preliminary data.</text>
</comment>
<sequence length="259" mass="29680">MNHDKKNQVKTIFSKNADAYATSKTHASGEDLEQLIDWLQPSSRAVALDLATGGGNVVKRLAPTLATVFATDLTKEMLQNTSHFLTDYKNVYYVVADAENIPFLNDSFDIVTCRIAAHHFPNPALFIEEVHRVLKPDGTFILIDNVAPAIPALDEFMNTFEEMRDPSHSKALSVKDWIGLIERNQLEIVREQRTKKTLPFHNWVNRTAEDQSQVQAVTHFFKRAQKEEKQYFEFKEEKGRLQSFSIDQWMVMCKKKSSS</sequence>
<dbReference type="Pfam" id="PF08241">
    <property type="entry name" value="Methyltransf_11"/>
    <property type="match status" value="1"/>
</dbReference>
<evidence type="ECO:0000256" key="2">
    <source>
        <dbReference type="ARBA" id="ARBA00022603"/>
    </source>
</evidence>
<protein>
    <submittedName>
        <fullName evidence="5">Class I SAM-dependent methyltransferase</fullName>
        <ecNumber evidence="5">2.1.1.-</ecNumber>
    </submittedName>
</protein>
<dbReference type="CDD" id="cd02440">
    <property type="entry name" value="AdoMet_MTases"/>
    <property type="match status" value="1"/>
</dbReference>
<keyword evidence="6" id="KW-1185">Reference proteome</keyword>
<organism evidence="5 6">
    <name type="scientific">Jeotgalibacillus marinus</name>
    <dbReference type="NCBI Taxonomy" id="86667"/>
    <lineage>
        <taxon>Bacteria</taxon>
        <taxon>Bacillati</taxon>
        <taxon>Bacillota</taxon>
        <taxon>Bacilli</taxon>
        <taxon>Bacillales</taxon>
        <taxon>Caryophanaceae</taxon>
        <taxon>Jeotgalibacillus</taxon>
    </lineage>
</organism>
<reference evidence="5 6" key="1">
    <citation type="journal article" date="1979" name="Int. J. Syst. Evol. Microbiol.">
        <title>Bacillus globisporus subsp. marinus subsp. nov.</title>
        <authorList>
            <person name="Liu H."/>
        </authorList>
    </citation>
    <scope>NUCLEOTIDE SEQUENCE [LARGE SCALE GENOMIC DNA]</scope>
    <source>
        <strain evidence="5 6">DSM 1297</strain>
    </source>
</reference>
<dbReference type="PANTHER" id="PTHR44942">
    <property type="entry name" value="METHYLTRANSF_11 DOMAIN-CONTAINING PROTEIN"/>
    <property type="match status" value="1"/>
</dbReference>
<evidence type="ECO:0000256" key="3">
    <source>
        <dbReference type="ARBA" id="ARBA00022679"/>
    </source>
</evidence>
<dbReference type="Gene3D" id="3.40.50.150">
    <property type="entry name" value="Vaccinia Virus protein VP39"/>
    <property type="match status" value="1"/>
</dbReference>
<accession>A0ABV3Q5V3</accession>
<evidence type="ECO:0000259" key="4">
    <source>
        <dbReference type="Pfam" id="PF08241"/>
    </source>
</evidence>
<dbReference type="GO" id="GO:0032259">
    <property type="term" value="P:methylation"/>
    <property type="evidence" value="ECO:0007669"/>
    <property type="project" value="UniProtKB-KW"/>
</dbReference>
<dbReference type="GO" id="GO:0008168">
    <property type="term" value="F:methyltransferase activity"/>
    <property type="evidence" value="ECO:0007669"/>
    <property type="project" value="UniProtKB-KW"/>
</dbReference>
<gene>
    <name evidence="5" type="ORF">AB1471_12675</name>
</gene>
<dbReference type="Proteomes" id="UP001556040">
    <property type="component" value="Unassembled WGS sequence"/>
</dbReference>
<dbReference type="InterPro" id="IPR013216">
    <property type="entry name" value="Methyltransf_11"/>
</dbReference>
<keyword evidence="2 5" id="KW-0489">Methyltransferase</keyword>
<dbReference type="InterPro" id="IPR051052">
    <property type="entry name" value="Diverse_substrate_MTase"/>
</dbReference>
<evidence type="ECO:0000313" key="6">
    <source>
        <dbReference type="Proteomes" id="UP001556040"/>
    </source>
</evidence>
<name>A0ABV3Q5V3_9BACL</name>
<evidence type="ECO:0000256" key="1">
    <source>
        <dbReference type="ARBA" id="ARBA00008361"/>
    </source>
</evidence>
<dbReference type="PANTHER" id="PTHR44942:SF4">
    <property type="entry name" value="METHYLTRANSFERASE TYPE 11 DOMAIN-CONTAINING PROTEIN"/>
    <property type="match status" value="1"/>
</dbReference>
<comment type="similarity">
    <text evidence="1">Belongs to the methyltransferase superfamily.</text>
</comment>
<dbReference type="InterPro" id="IPR029063">
    <property type="entry name" value="SAM-dependent_MTases_sf"/>
</dbReference>
<dbReference type="RefSeq" id="WP_367780135.1">
    <property type="nucleotide sequence ID" value="NZ_JBFMIA010000013.1"/>
</dbReference>
<keyword evidence="3 5" id="KW-0808">Transferase</keyword>
<dbReference type="EMBL" id="JBFMIA010000013">
    <property type="protein sequence ID" value="MEW9502644.1"/>
    <property type="molecule type" value="Genomic_DNA"/>
</dbReference>
<proteinExistence type="inferred from homology"/>
<feature type="domain" description="Methyltransferase type 11" evidence="4">
    <location>
        <begin position="48"/>
        <end position="142"/>
    </location>
</feature>
<dbReference type="SUPFAM" id="SSF53335">
    <property type="entry name" value="S-adenosyl-L-methionine-dependent methyltransferases"/>
    <property type="match status" value="1"/>
</dbReference>